<sequence>MMLLCTRLASKGVLISLVVTKEWLGFLTSAQEPPPNVRLLSIPNVLPSEVSRAADVTGFMEAVHTNMEEPADHRLLSSIETVSLIIADMFISWAADVAWRRGIPVALLYPMAATVFSCSCHSTSWFVRDILPLA</sequence>
<dbReference type="Proteomes" id="UP000017836">
    <property type="component" value="Unassembled WGS sequence"/>
</dbReference>
<accession>W1P106</accession>
<name>W1P106_AMBTC</name>
<dbReference type="Gene3D" id="3.40.50.2000">
    <property type="entry name" value="Glycogen Phosphorylase B"/>
    <property type="match status" value="1"/>
</dbReference>
<protein>
    <recommendedName>
        <fullName evidence="4">UDP-glycosyltransferases domain-containing protein</fullName>
    </recommendedName>
</protein>
<dbReference type="HOGENOM" id="CLU_119764_0_0_1"/>
<dbReference type="Gramene" id="ERN01324">
    <property type="protein sequence ID" value="ERN01324"/>
    <property type="gene ID" value="AMTR_s00002p00256070"/>
</dbReference>
<gene>
    <name evidence="2" type="ORF">AMTR_s00002p00256070</name>
</gene>
<feature type="signal peptide" evidence="1">
    <location>
        <begin position="1"/>
        <end position="20"/>
    </location>
</feature>
<dbReference type="SUPFAM" id="SSF53756">
    <property type="entry name" value="UDP-Glycosyltransferase/glycogen phosphorylase"/>
    <property type="match status" value="1"/>
</dbReference>
<evidence type="ECO:0008006" key="4">
    <source>
        <dbReference type="Google" id="ProtNLM"/>
    </source>
</evidence>
<evidence type="ECO:0000313" key="2">
    <source>
        <dbReference type="EMBL" id="ERN01324.1"/>
    </source>
</evidence>
<dbReference type="OMA" id="HERANDM"/>
<reference evidence="3" key="1">
    <citation type="journal article" date="2013" name="Science">
        <title>The Amborella genome and the evolution of flowering plants.</title>
        <authorList>
            <consortium name="Amborella Genome Project"/>
        </authorList>
    </citation>
    <scope>NUCLEOTIDE SEQUENCE [LARGE SCALE GENOMIC DNA]</scope>
</reference>
<feature type="chain" id="PRO_5004808001" description="UDP-glycosyltransferases domain-containing protein" evidence="1">
    <location>
        <begin position="21"/>
        <end position="134"/>
    </location>
</feature>
<keyword evidence="1" id="KW-0732">Signal</keyword>
<evidence type="ECO:0000256" key="1">
    <source>
        <dbReference type="SAM" id="SignalP"/>
    </source>
</evidence>
<dbReference type="eggNOG" id="KOG1192">
    <property type="taxonomic scope" value="Eukaryota"/>
</dbReference>
<keyword evidence="3" id="KW-1185">Reference proteome</keyword>
<dbReference type="EMBL" id="KI394767">
    <property type="protein sequence ID" value="ERN01324.1"/>
    <property type="molecule type" value="Genomic_DNA"/>
</dbReference>
<evidence type="ECO:0000313" key="3">
    <source>
        <dbReference type="Proteomes" id="UP000017836"/>
    </source>
</evidence>
<dbReference type="AlphaFoldDB" id="W1P106"/>
<organism evidence="2 3">
    <name type="scientific">Amborella trichopoda</name>
    <dbReference type="NCBI Taxonomy" id="13333"/>
    <lineage>
        <taxon>Eukaryota</taxon>
        <taxon>Viridiplantae</taxon>
        <taxon>Streptophyta</taxon>
        <taxon>Embryophyta</taxon>
        <taxon>Tracheophyta</taxon>
        <taxon>Spermatophyta</taxon>
        <taxon>Magnoliopsida</taxon>
        <taxon>Amborellales</taxon>
        <taxon>Amborellaceae</taxon>
        <taxon>Amborella</taxon>
    </lineage>
</organism>
<proteinExistence type="predicted"/>